<protein>
    <submittedName>
        <fullName evidence="1">Uncharacterized protein</fullName>
    </submittedName>
</protein>
<gene>
    <name evidence="1" type="ORF">M9H77_12695</name>
</gene>
<evidence type="ECO:0000313" key="2">
    <source>
        <dbReference type="Proteomes" id="UP001060085"/>
    </source>
</evidence>
<organism evidence="1 2">
    <name type="scientific">Catharanthus roseus</name>
    <name type="common">Madagascar periwinkle</name>
    <name type="synonym">Vinca rosea</name>
    <dbReference type="NCBI Taxonomy" id="4058"/>
    <lineage>
        <taxon>Eukaryota</taxon>
        <taxon>Viridiplantae</taxon>
        <taxon>Streptophyta</taxon>
        <taxon>Embryophyta</taxon>
        <taxon>Tracheophyta</taxon>
        <taxon>Spermatophyta</taxon>
        <taxon>Magnoliopsida</taxon>
        <taxon>eudicotyledons</taxon>
        <taxon>Gunneridae</taxon>
        <taxon>Pentapetalae</taxon>
        <taxon>asterids</taxon>
        <taxon>lamiids</taxon>
        <taxon>Gentianales</taxon>
        <taxon>Apocynaceae</taxon>
        <taxon>Rauvolfioideae</taxon>
        <taxon>Vinceae</taxon>
        <taxon>Catharanthinae</taxon>
        <taxon>Catharanthus</taxon>
    </lineage>
</organism>
<comment type="caution">
    <text evidence="1">The sequence shown here is derived from an EMBL/GenBank/DDBJ whole genome shotgun (WGS) entry which is preliminary data.</text>
</comment>
<reference evidence="2" key="1">
    <citation type="journal article" date="2023" name="Nat. Plants">
        <title>Single-cell RNA sequencing provides a high-resolution roadmap for understanding the multicellular compartmentation of specialized metabolism.</title>
        <authorList>
            <person name="Sun S."/>
            <person name="Shen X."/>
            <person name="Li Y."/>
            <person name="Li Y."/>
            <person name="Wang S."/>
            <person name="Li R."/>
            <person name="Zhang H."/>
            <person name="Shen G."/>
            <person name="Guo B."/>
            <person name="Wei J."/>
            <person name="Xu J."/>
            <person name="St-Pierre B."/>
            <person name="Chen S."/>
            <person name="Sun C."/>
        </authorList>
    </citation>
    <scope>NUCLEOTIDE SEQUENCE [LARGE SCALE GENOMIC DNA]</scope>
</reference>
<dbReference type="Proteomes" id="UP001060085">
    <property type="component" value="Linkage Group LG03"/>
</dbReference>
<accession>A0ACC0BI48</accession>
<evidence type="ECO:0000313" key="1">
    <source>
        <dbReference type="EMBL" id="KAI5672331.1"/>
    </source>
</evidence>
<dbReference type="EMBL" id="CM044703">
    <property type="protein sequence ID" value="KAI5672331.1"/>
    <property type="molecule type" value="Genomic_DNA"/>
</dbReference>
<proteinExistence type="predicted"/>
<sequence length="276" mass="31208">MVSEPPLPVRLHRILLDLCLPVYCCLTGVWRNSGGWFDFISSAASIFEPLEICGHPPLLGFEKLAGSIMDNRNPSKRIPHFKVENQNDVVEIEMEEVDDVIVTWGGYSLVGYVASCFLGIDAITRMRNSWKIPNKFNIHKSWWLVFRFDEEENRQRVLDGGTYMIYGRHLILKNMPPLFEFGAYTNSILPVWVMLPGFLVAIWNAQVLAKICSKISDPLWTNALTGKGIGRQISKQIVSLNQRCREQHNRQNSGVIQTDTAGNMGTNSGLNQGQNI</sequence>
<name>A0ACC0BI48_CATRO</name>
<keyword evidence="2" id="KW-1185">Reference proteome</keyword>